<feature type="domain" description="SRCR" evidence="5">
    <location>
        <begin position="118"/>
        <end position="216"/>
    </location>
</feature>
<dbReference type="InterPro" id="IPR036772">
    <property type="entry name" value="SRCR-like_dom_sf"/>
</dbReference>
<dbReference type="GO" id="GO:0005886">
    <property type="term" value="C:plasma membrane"/>
    <property type="evidence" value="ECO:0007669"/>
    <property type="project" value="TreeGrafter"/>
</dbReference>
<dbReference type="InterPro" id="IPR001190">
    <property type="entry name" value="SRCR"/>
</dbReference>
<dbReference type="OrthoDB" id="8934573at2759"/>
<feature type="disulfide bond" evidence="2">
    <location>
        <begin position="186"/>
        <end position="196"/>
    </location>
</feature>
<dbReference type="PANTHER" id="PTHR48071">
    <property type="entry name" value="SRCR DOMAIN-CONTAINING PROTEIN"/>
    <property type="match status" value="1"/>
</dbReference>
<feature type="compositionally biased region" description="Pro residues" evidence="3">
    <location>
        <begin position="1195"/>
        <end position="1205"/>
    </location>
</feature>
<dbReference type="SUPFAM" id="SSF56487">
    <property type="entry name" value="SRCR-like"/>
    <property type="match status" value="10"/>
</dbReference>
<feature type="disulfide bond" evidence="2">
    <location>
        <begin position="646"/>
        <end position="656"/>
    </location>
</feature>
<feature type="domain" description="SRCR" evidence="5">
    <location>
        <begin position="574"/>
        <end position="676"/>
    </location>
</feature>
<feature type="domain" description="SRCR" evidence="5">
    <location>
        <begin position="221"/>
        <end position="270"/>
    </location>
</feature>
<feature type="compositionally biased region" description="Acidic residues" evidence="3">
    <location>
        <begin position="1176"/>
        <end position="1186"/>
    </location>
</feature>
<dbReference type="FunFam" id="3.10.250.10:FF:000013">
    <property type="entry name" value="CD163 molecule like 1"/>
    <property type="match status" value="1"/>
</dbReference>
<gene>
    <name evidence="6" type="ORF">DAT39_004761</name>
</gene>
<evidence type="ECO:0000256" key="4">
    <source>
        <dbReference type="SAM" id="Phobius"/>
    </source>
</evidence>
<feature type="disulfide bond" evidence="2">
    <location>
        <begin position="143"/>
        <end position="207"/>
    </location>
</feature>
<feature type="domain" description="SRCR" evidence="5">
    <location>
        <begin position="393"/>
        <end position="488"/>
    </location>
</feature>
<feature type="compositionally biased region" description="Polar residues" evidence="3">
    <location>
        <begin position="1145"/>
        <end position="1157"/>
    </location>
</feature>
<comment type="caution">
    <text evidence="6">The sequence shown here is derived from an EMBL/GenBank/DDBJ whole genome shotgun (WGS) entry which is preliminary data.</text>
</comment>
<comment type="caution">
    <text evidence="2">Lacks conserved residue(s) required for the propagation of feature annotation.</text>
</comment>
<evidence type="ECO:0000256" key="1">
    <source>
        <dbReference type="ARBA" id="ARBA00023157"/>
    </source>
</evidence>
<dbReference type="GO" id="GO:0004252">
    <property type="term" value="F:serine-type endopeptidase activity"/>
    <property type="evidence" value="ECO:0007669"/>
    <property type="project" value="TreeGrafter"/>
</dbReference>
<feature type="domain" description="SRCR" evidence="5">
    <location>
        <begin position="902"/>
        <end position="981"/>
    </location>
</feature>
<feature type="disulfide bond" evidence="2">
    <location>
        <begin position="706"/>
        <end position="770"/>
    </location>
</feature>
<keyword evidence="4" id="KW-0812">Transmembrane</keyword>
<evidence type="ECO:0000259" key="5">
    <source>
        <dbReference type="PROSITE" id="PS50287"/>
    </source>
</evidence>
<organism evidence="6 7">
    <name type="scientific">Clarias magur</name>
    <name type="common">Asian catfish</name>
    <name type="synonym">Macropteronotus magur</name>
    <dbReference type="NCBI Taxonomy" id="1594786"/>
    <lineage>
        <taxon>Eukaryota</taxon>
        <taxon>Metazoa</taxon>
        <taxon>Chordata</taxon>
        <taxon>Craniata</taxon>
        <taxon>Vertebrata</taxon>
        <taxon>Euteleostomi</taxon>
        <taxon>Actinopterygii</taxon>
        <taxon>Neopterygii</taxon>
        <taxon>Teleostei</taxon>
        <taxon>Ostariophysi</taxon>
        <taxon>Siluriformes</taxon>
        <taxon>Clariidae</taxon>
        <taxon>Clarias</taxon>
    </lineage>
</organism>
<feature type="compositionally biased region" description="Basic and acidic residues" evidence="3">
    <location>
        <begin position="1158"/>
        <end position="1170"/>
    </location>
</feature>
<keyword evidence="4" id="KW-0472">Membrane</keyword>
<feature type="non-terminal residue" evidence="6">
    <location>
        <position position="1205"/>
    </location>
</feature>
<evidence type="ECO:0000313" key="7">
    <source>
        <dbReference type="Proteomes" id="UP000727407"/>
    </source>
</evidence>
<feature type="domain" description="SRCR" evidence="5">
    <location>
        <begin position="783"/>
        <end position="892"/>
    </location>
</feature>
<evidence type="ECO:0000256" key="3">
    <source>
        <dbReference type="SAM" id="MobiDB-lite"/>
    </source>
</evidence>
<dbReference type="SMART" id="SM00202">
    <property type="entry name" value="SR"/>
    <property type="match status" value="5"/>
</dbReference>
<keyword evidence="1 2" id="KW-1015">Disulfide bond</keyword>
<dbReference type="GO" id="GO:0031638">
    <property type="term" value="P:zymogen activation"/>
    <property type="evidence" value="ECO:0007669"/>
    <property type="project" value="TreeGrafter"/>
</dbReference>
<keyword evidence="7" id="KW-1185">Reference proteome</keyword>
<feature type="disulfide bond" evidence="2">
    <location>
        <begin position="76"/>
        <end position="86"/>
    </location>
</feature>
<reference evidence="6" key="1">
    <citation type="submission" date="2020-07" db="EMBL/GenBank/DDBJ databases">
        <title>Clarias magur genome sequencing, assembly and annotation.</title>
        <authorList>
            <person name="Kushwaha B."/>
            <person name="Kumar R."/>
            <person name="Das P."/>
            <person name="Joshi C.G."/>
            <person name="Kumar D."/>
            <person name="Nagpure N.S."/>
            <person name="Pandey M."/>
            <person name="Agarwal S."/>
            <person name="Srivastava S."/>
            <person name="Singh M."/>
            <person name="Sahoo L."/>
            <person name="Jayasankar P."/>
            <person name="Meher P.K."/>
            <person name="Koringa P.G."/>
            <person name="Iquebal M.A."/>
            <person name="Das S.P."/>
            <person name="Bit A."/>
            <person name="Patnaik S."/>
            <person name="Patel N."/>
            <person name="Shah T.M."/>
            <person name="Hinsu A."/>
            <person name="Jena J.K."/>
        </authorList>
    </citation>
    <scope>NUCLEOTIDE SEQUENCE</scope>
    <source>
        <strain evidence="6">CIFAMagur01</strain>
        <tissue evidence="6">Testis</tissue>
    </source>
</reference>
<dbReference type="AlphaFoldDB" id="A0A8J4U450"/>
<dbReference type="EMBL" id="QNUK01000043">
    <property type="protein sequence ID" value="KAF5905560.1"/>
    <property type="molecule type" value="Genomic_DNA"/>
</dbReference>
<feature type="disulfide bond" evidence="2">
    <location>
        <begin position="750"/>
        <end position="760"/>
    </location>
</feature>
<feature type="domain" description="SRCR" evidence="5">
    <location>
        <begin position="290"/>
        <end position="388"/>
    </location>
</feature>
<dbReference type="Pfam" id="PF00530">
    <property type="entry name" value="SRCR"/>
    <property type="match status" value="7"/>
</dbReference>
<dbReference type="PROSITE" id="PS50287">
    <property type="entry name" value="SRCR_2"/>
    <property type="match status" value="9"/>
</dbReference>
<evidence type="ECO:0000256" key="2">
    <source>
        <dbReference type="PROSITE-ProRule" id="PRU00196"/>
    </source>
</evidence>
<name>A0A8J4U450_CLAMG</name>
<feature type="non-terminal residue" evidence="6">
    <location>
        <position position="1"/>
    </location>
</feature>
<evidence type="ECO:0000313" key="6">
    <source>
        <dbReference type="EMBL" id="KAF5905560.1"/>
    </source>
</evidence>
<feature type="disulfide bond" evidence="2">
    <location>
        <begin position="942"/>
        <end position="952"/>
    </location>
</feature>
<dbReference type="Proteomes" id="UP000727407">
    <property type="component" value="Unassembled WGS sequence"/>
</dbReference>
<accession>A0A8J4U450</accession>
<dbReference type="Gene3D" id="3.10.250.10">
    <property type="entry name" value="SRCR-like domain"/>
    <property type="match status" value="9"/>
</dbReference>
<sequence length="1205" mass="133646">QNRIALRGSSHPCEGHLEVYNNNTWGLVGNHRWNSKNGEVVCKSLECGHHMKSGVFGNKYKKDASVSHFWLDEINCTGTEDNLWDCASNGWGITTCQSHNYISVICSESSTLKSTLSLNLDGMSDECAGVVQFSTPRGIVSVCDQKWDDTKANKVCQELGCGELQKTLTPSIFNQTGSLYSVSLNCFGNEDFLWQCVDWVSAKEQTCLEEVRIICSNHSSVRLHGGTDVCEGTLQKFSNESRWANVSCQEFDHGMLNSTCAKLKCGSAVSVKPCNESKNTWLTCSDRVKVELRGSEKAVTKCYGEIYVSVDGSHNAVCNNGTISYAKVGEVVCRELECGTPLSVVLGSVVNQGQISHVECHGQENSLWECKRQHGTVDKCQTISVICSGSLEMRLSNSQDKCAGQLELKSQGIWQSVSSADWSDQNSNMVCQHLDCGELVKNQYTFVESNFNLMQWKLTCGSSNILNCAMESKKYDFGSLNLVKITCSGFKLLFLQGDSPCEGRVNSTAGYLQNITNKMANGVCSRNRCGKGIAVLNIDNSNMSSTVCHNGTTSSSNCSMKNMTKLPDPQTDYVKCSEKSSKKVWLQNDCYGKVLVCSGETCGVCAKTWTKEQSTMLCKNLGCGQAISQEWRGQKTHGVTVASVHCSQNPENFNQCNFIELEDHSLCTEAAYVACTGSVKVDLQDPRDKCAGNIRLFYSGAYLPLCDKSIATPTQDFICKTLGCGGAVDSGFSMAIDSSSNREGLTTITCQDVNSNISSCDFSKTEVKKCQVGHLKCKDWRRLLLINPNSDCEGAVYIQNQSDHYAISSDGWHSQEGTALCKYLECGQFINSSGTPQVNSRFWSSSYTCTGNPKSIWECEKERSHEGDNQLSISCMDKPQLTFNKIKDNNCTGEVRLKNEPLCYKSQKTDHVFHELCQQMGCSMFFKAWPTTYKGKARYLSCTGKESKLWQCNSWMNECTDGGVLLACTKAFKLNFSSTCGGELQVNYRGKLEFVHPLENKKDADRICNEQKCGNASSYKTEIIKNKAQIDIKIDCEKEQNYLWHCVKSDPRESTKIAVIYCDKYISPVVIRKPHPGLIVGIVVGFVLLLVAASVVFWKRKAFLAILNFKFSDENPDVEVSENEMQSLKEKDVFKTEDYDNVVTSKNLMEDNQSDVNASEHDEENRRTSKDSSGTEYDDVNEEYVQPEDGSPAEPSLPPRPDNVL</sequence>
<keyword evidence="6" id="KW-0675">Receptor</keyword>
<feature type="domain" description="SRCR" evidence="5">
    <location>
        <begin position="681"/>
        <end position="778"/>
    </location>
</feature>
<dbReference type="PRINTS" id="PR00258">
    <property type="entry name" value="SPERACTRCPTR"/>
</dbReference>
<dbReference type="PANTHER" id="PTHR48071:SF24">
    <property type="entry name" value="DELETED IN MALIGNANT BRAIN TUMORS 1 PROTEIN-LIKE"/>
    <property type="match status" value="1"/>
</dbReference>
<proteinExistence type="predicted"/>
<feature type="transmembrane region" description="Helical" evidence="4">
    <location>
        <begin position="1077"/>
        <end position="1098"/>
    </location>
</feature>
<keyword evidence="4" id="KW-1133">Transmembrane helix</keyword>
<feature type="region of interest" description="Disordered" evidence="3">
    <location>
        <begin position="1145"/>
        <end position="1205"/>
    </location>
</feature>
<feature type="disulfide bond" evidence="2">
    <location>
        <begin position="360"/>
        <end position="370"/>
    </location>
</feature>
<feature type="disulfide bond" evidence="2">
    <location>
        <begin position="849"/>
        <end position="859"/>
    </location>
</feature>
<protein>
    <submittedName>
        <fullName evidence="6">Scavenger receptor cysteine-rich type 32</fullName>
    </submittedName>
</protein>
<feature type="domain" description="SRCR" evidence="5">
    <location>
        <begin position="4"/>
        <end position="107"/>
    </location>
</feature>